<evidence type="ECO:0000256" key="2">
    <source>
        <dbReference type="SAM" id="Phobius"/>
    </source>
</evidence>
<evidence type="ECO:0000313" key="3">
    <source>
        <dbReference type="EMBL" id="QTE22192.1"/>
    </source>
</evidence>
<keyword evidence="1" id="KW-0175">Coiled coil</keyword>
<dbReference type="InterPro" id="IPR011990">
    <property type="entry name" value="TPR-like_helical_dom_sf"/>
</dbReference>
<dbReference type="SUPFAM" id="SSF48452">
    <property type="entry name" value="TPR-like"/>
    <property type="match status" value="1"/>
</dbReference>
<evidence type="ECO:0000256" key="1">
    <source>
        <dbReference type="SAM" id="Coils"/>
    </source>
</evidence>
<name>A0A975CN82_9FLAO</name>
<sequence length="238" mass="28328">MYYYIIIALQIFCFYHCYKNGKEYYWYFIIFFIPLIGCVIYLATQVVNKREVSIISEEITTIINPTKKIKDLEKKVEFSETFQNKINLADAYSEIKDFNNAILYYEKALDSGFKNDPYTLNKLIKCYFKVGNFDKVITYSQKINLEKDFKESIYFYGLALEQKGNFEEAETQLKKLDIRYSNYNERLELSNFLIRRNKKTDAKEVLEEMLQEIKSMSKQNAKKYRGVYIEAEKIANGL</sequence>
<accession>A0A975CN82</accession>
<keyword evidence="2" id="KW-1133">Transmembrane helix</keyword>
<evidence type="ECO:0000313" key="4">
    <source>
        <dbReference type="Proteomes" id="UP000663920"/>
    </source>
</evidence>
<reference evidence="3 4" key="1">
    <citation type="submission" date="2021-03" db="EMBL/GenBank/DDBJ databases">
        <title>Complete genome of Polaribacter_sp.SM13.</title>
        <authorList>
            <person name="Jeong S.W."/>
            <person name="Bae J.W."/>
        </authorList>
    </citation>
    <scope>NUCLEOTIDE SEQUENCE [LARGE SCALE GENOMIC DNA]</scope>
    <source>
        <strain evidence="3 4">SM13</strain>
    </source>
</reference>
<dbReference type="PIRSF" id="PIRSF030959">
    <property type="entry name" value="UCP030959"/>
    <property type="match status" value="1"/>
</dbReference>
<feature type="coiled-coil region" evidence="1">
    <location>
        <begin position="159"/>
        <end position="219"/>
    </location>
</feature>
<dbReference type="InterPro" id="IPR014562">
    <property type="entry name" value="UCP030959_TPR_rpt-cont"/>
</dbReference>
<gene>
    <name evidence="3" type="ORF">J3359_15485</name>
</gene>
<dbReference type="Pfam" id="PF12895">
    <property type="entry name" value="ANAPC3"/>
    <property type="match status" value="1"/>
</dbReference>
<proteinExistence type="predicted"/>
<feature type="transmembrane region" description="Helical" evidence="2">
    <location>
        <begin position="24"/>
        <end position="43"/>
    </location>
</feature>
<organism evidence="3 4">
    <name type="scientific">Polaribacter cellanae</name>
    <dbReference type="NCBI Taxonomy" id="2818493"/>
    <lineage>
        <taxon>Bacteria</taxon>
        <taxon>Pseudomonadati</taxon>
        <taxon>Bacteroidota</taxon>
        <taxon>Flavobacteriia</taxon>
        <taxon>Flavobacteriales</taxon>
        <taxon>Flavobacteriaceae</taxon>
    </lineage>
</organism>
<dbReference type="AlphaFoldDB" id="A0A975CN82"/>
<dbReference type="Proteomes" id="UP000663920">
    <property type="component" value="Chromosome"/>
</dbReference>
<protein>
    <submittedName>
        <fullName evidence="3">Tetratricopeptide repeat protein</fullName>
    </submittedName>
</protein>
<dbReference type="RefSeq" id="WP_208077892.1">
    <property type="nucleotide sequence ID" value="NZ_CP071869.1"/>
</dbReference>
<dbReference type="EMBL" id="CP071869">
    <property type="protein sequence ID" value="QTE22192.1"/>
    <property type="molecule type" value="Genomic_DNA"/>
</dbReference>
<dbReference type="KEGG" id="pcea:J3359_15485"/>
<keyword evidence="2" id="KW-0472">Membrane</keyword>
<dbReference type="Gene3D" id="1.25.40.10">
    <property type="entry name" value="Tetratricopeptide repeat domain"/>
    <property type="match status" value="1"/>
</dbReference>
<keyword evidence="4" id="KW-1185">Reference proteome</keyword>
<keyword evidence="2" id="KW-0812">Transmembrane</keyword>